<name>A0A7T3BTD6_9BURK</name>
<evidence type="ECO:0000256" key="1">
    <source>
        <dbReference type="ARBA" id="ARBA00010296"/>
    </source>
</evidence>
<dbReference type="InterPro" id="IPR012556">
    <property type="entry name" value="Entericidin"/>
</dbReference>
<evidence type="ECO:0000313" key="9">
    <source>
        <dbReference type="Proteomes" id="UP000594903"/>
    </source>
</evidence>
<keyword evidence="5" id="KW-0564">Palmitate</keyword>
<keyword evidence="6 8" id="KW-0449">Lipoprotein</keyword>
<feature type="chain" id="PRO_5045393657" evidence="7">
    <location>
        <begin position="23"/>
        <end position="47"/>
    </location>
</feature>
<keyword evidence="2" id="KW-1003">Cell membrane</keyword>
<proteinExistence type="inferred from homology"/>
<evidence type="ECO:0000256" key="3">
    <source>
        <dbReference type="ARBA" id="ARBA00022729"/>
    </source>
</evidence>
<keyword evidence="9" id="KW-1185">Reference proteome</keyword>
<evidence type="ECO:0000256" key="2">
    <source>
        <dbReference type="ARBA" id="ARBA00022475"/>
    </source>
</evidence>
<gene>
    <name evidence="8" type="ORF">I6G29_03260</name>
</gene>
<evidence type="ECO:0000256" key="4">
    <source>
        <dbReference type="ARBA" id="ARBA00023136"/>
    </source>
</evidence>
<protein>
    <submittedName>
        <fullName evidence="8">Entericidin A/B family lipoprotein</fullName>
    </submittedName>
</protein>
<organism evidence="8 9">
    <name type="scientific">Oligella ureolytica</name>
    <dbReference type="NCBI Taxonomy" id="90244"/>
    <lineage>
        <taxon>Bacteria</taxon>
        <taxon>Pseudomonadati</taxon>
        <taxon>Pseudomonadota</taxon>
        <taxon>Betaproteobacteria</taxon>
        <taxon>Burkholderiales</taxon>
        <taxon>Alcaligenaceae</taxon>
        <taxon>Oligella</taxon>
    </lineage>
</organism>
<dbReference type="Proteomes" id="UP000594903">
    <property type="component" value="Chromosome"/>
</dbReference>
<sequence>MKLNRLSRIFLLVCCLAGIAFVSGCNTVQGAGQDIQAGGEAIEEAAQ</sequence>
<accession>A0A7T3BTD6</accession>
<evidence type="ECO:0000256" key="6">
    <source>
        <dbReference type="ARBA" id="ARBA00023288"/>
    </source>
</evidence>
<evidence type="ECO:0000256" key="5">
    <source>
        <dbReference type="ARBA" id="ARBA00023139"/>
    </source>
</evidence>
<dbReference type="Pfam" id="PF08085">
    <property type="entry name" value="Entericidin"/>
    <property type="match status" value="1"/>
</dbReference>
<dbReference type="RefSeq" id="WP_026253623.1">
    <property type="nucleotide sequence ID" value="NZ_CP065725.1"/>
</dbReference>
<dbReference type="EMBL" id="CP065725">
    <property type="protein sequence ID" value="QPT40614.1"/>
    <property type="molecule type" value="Genomic_DNA"/>
</dbReference>
<evidence type="ECO:0000256" key="7">
    <source>
        <dbReference type="SAM" id="SignalP"/>
    </source>
</evidence>
<comment type="similarity">
    <text evidence="1">Belongs to the EcnA/EcnB lipoprotein family.</text>
</comment>
<keyword evidence="3 7" id="KW-0732">Signal</keyword>
<feature type="signal peptide" evidence="7">
    <location>
        <begin position="1"/>
        <end position="22"/>
    </location>
</feature>
<keyword evidence="4" id="KW-0472">Membrane</keyword>
<dbReference type="PROSITE" id="PS51257">
    <property type="entry name" value="PROKAR_LIPOPROTEIN"/>
    <property type="match status" value="1"/>
</dbReference>
<reference evidence="8 9" key="1">
    <citation type="submission" date="2020-12" db="EMBL/GenBank/DDBJ databases">
        <title>FDA dAtabase for Regulatory Grade micrObial Sequences (FDA-ARGOS): Supporting development and validation of Infectious Disease Dx tests.</title>
        <authorList>
            <person name="Sproer C."/>
            <person name="Gronow S."/>
            <person name="Severitt S."/>
            <person name="Schroder I."/>
            <person name="Tallon L."/>
            <person name="Sadzewicz L."/>
            <person name="Zhao X."/>
            <person name="Boylan J."/>
            <person name="Ott S."/>
            <person name="Bowen H."/>
            <person name="Vavikolanu K."/>
            <person name="Mehta A."/>
            <person name="Aluvathingal J."/>
            <person name="Nadendla S."/>
            <person name="Lowell S."/>
            <person name="Myers T."/>
            <person name="Yan Y."/>
            <person name="Sichtig H."/>
        </authorList>
    </citation>
    <scope>NUCLEOTIDE SEQUENCE [LARGE SCALE GENOMIC DNA]</scope>
    <source>
        <strain evidence="8 9">FDAARGOS_872</strain>
    </source>
</reference>
<evidence type="ECO:0000313" key="8">
    <source>
        <dbReference type="EMBL" id="QPT40614.1"/>
    </source>
</evidence>